<evidence type="ECO:0000256" key="1">
    <source>
        <dbReference type="ARBA" id="ARBA00023015"/>
    </source>
</evidence>
<dbReference type="Pfam" id="PF00392">
    <property type="entry name" value="GntR"/>
    <property type="match status" value="1"/>
</dbReference>
<gene>
    <name evidence="5" type="ORF">KHA93_21605</name>
</gene>
<keyword evidence="2" id="KW-0238">DNA-binding</keyword>
<protein>
    <submittedName>
        <fullName evidence="5">FadR family transcriptional regulator</fullName>
    </submittedName>
</protein>
<dbReference type="SUPFAM" id="SSF46785">
    <property type="entry name" value="Winged helix' DNA-binding domain"/>
    <property type="match status" value="1"/>
</dbReference>
<dbReference type="PANTHER" id="PTHR43537">
    <property type="entry name" value="TRANSCRIPTIONAL REGULATOR, GNTR FAMILY"/>
    <property type="match status" value="1"/>
</dbReference>
<comment type="caution">
    <text evidence="5">The sequence shown here is derived from an EMBL/GenBank/DDBJ whole genome shotgun (WGS) entry which is preliminary data.</text>
</comment>
<dbReference type="InterPro" id="IPR036390">
    <property type="entry name" value="WH_DNA-bd_sf"/>
</dbReference>
<evidence type="ECO:0000313" key="5">
    <source>
        <dbReference type="EMBL" id="MBS4202210.1"/>
    </source>
</evidence>
<dbReference type="Proteomes" id="UP000682713">
    <property type="component" value="Unassembled WGS sequence"/>
</dbReference>
<dbReference type="EMBL" id="JAGYPJ010000001">
    <property type="protein sequence ID" value="MBS4202210.1"/>
    <property type="molecule type" value="Genomic_DNA"/>
</dbReference>
<keyword evidence="3" id="KW-0804">Transcription</keyword>
<dbReference type="Gene3D" id="1.10.10.10">
    <property type="entry name" value="Winged helix-like DNA-binding domain superfamily/Winged helix DNA-binding domain"/>
    <property type="match status" value="1"/>
</dbReference>
<evidence type="ECO:0000256" key="3">
    <source>
        <dbReference type="ARBA" id="ARBA00023163"/>
    </source>
</evidence>
<feature type="domain" description="HTH gntR-type" evidence="4">
    <location>
        <begin position="7"/>
        <end position="75"/>
    </location>
</feature>
<reference evidence="5 6" key="1">
    <citation type="submission" date="2021-05" db="EMBL/GenBank/DDBJ databases">
        <title>Novel Bacillus species.</title>
        <authorList>
            <person name="Liu G."/>
        </authorList>
    </citation>
    <scope>NUCLEOTIDE SEQUENCE [LARGE SCALE GENOMIC DNA]</scope>
    <source>
        <strain evidence="5 6">FJAT-49732</strain>
    </source>
</reference>
<dbReference type="CDD" id="cd07377">
    <property type="entry name" value="WHTH_GntR"/>
    <property type="match status" value="1"/>
</dbReference>
<dbReference type="GO" id="GO:0003677">
    <property type="term" value="F:DNA binding"/>
    <property type="evidence" value="ECO:0007669"/>
    <property type="project" value="UniProtKB-KW"/>
</dbReference>
<dbReference type="PROSITE" id="PS50949">
    <property type="entry name" value="HTH_GNTR"/>
    <property type="match status" value="1"/>
</dbReference>
<dbReference type="InterPro" id="IPR011711">
    <property type="entry name" value="GntR_C"/>
</dbReference>
<evidence type="ECO:0000313" key="6">
    <source>
        <dbReference type="Proteomes" id="UP000682713"/>
    </source>
</evidence>
<dbReference type="PRINTS" id="PR00035">
    <property type="entry name" value="HTHGNTR"/>
</dbReference>
<name>A0A942TR48_9BACI</name>
<dbReference type="RefSeq" id="WP_213112606.1">
    <property type="nucleotide sequence ID" value="NZ_JAGYPJ010000001.1"/>
</dbReference>
<dbReference type="InterPro" id="IPR000524">
    <property type="entry name" value="Tscrpt_reg_HTH_GntR"/>
</dbReference>
<dbReference type="Pfam" id="PF07729">
    <property type="entry name" value="FCD"/>
    <property type="match status" value="1"/>
</dbReference>
<dbReference type="SMART" id="SM00895">
    <property type="entry name" value="FCD"/>
    <property type="match status" value="1"/>
</dbReference>
<organism evidence="5 6">
    <name type="scientific">Lederbergia citrisecunda</name>
    <dbReference type="NCBI Taxonomy" id="2833583"/>
    <lineage>
        <taxon>Bacteria</taxon>
        <taxon>Bacillati</taxon>
        <taxon>Bacillota</taxon>
        <taxon>Bacilli</taxon>
        <taxon>Bacillales</taxon>
        <taxon>Bacillaceae</taxon>
        <taxon>Lederbergia</taxon>
    </lineage>
</organism>
<dbReference type="GO" id="GO:0003700">
    <property type="term" value="F:DNA-binding transcription factor activity"/>
    <property type="evidence" value="ECO:0007669"/>
    <property type="project" value="InterPro"/>
</dbReference>
<proteinExistence type="predicted"/>
<dbReference type="InterPro" id="IPR008920">
    <property type="entry name" value="TF_FadR/GntR_C"/>
</dbReference>
<dbReference type="InterPro" id="IPR036388">
    <property type="entry name" value="WH-like_DNA-bd_sf"/>
</dbReference>
<evidence type="ECO:0000259" key="4">
    <source>
        <dbReference type="PROSITE" id="PS50949"/>
    </source>
</evidence>
<keyword evidence="6" id="KW-1185">Reference proteome</keyword>
<dbReference type="AlphaFoldDB" id="A0A942TR48"/>
<keyword evidence="1" id="KW-0805">Transcription regulation</keyword>
<sequence length="229" mass="26641">MLIQRKQTLSEVVSERIKSYISENKCLPGDRLPTEKEIIEMLGVSRTIVREALKTLQSQGIIEIKQGLGIFVKEIKIQSILRKISPFLTIDKIKFKEVIESRIILELGAIDLAINHYDIEKIKQMSFWNEALLEKAKVGEKPKKEDLNFHRSLMNATGNETFIQLSSIITEYFNMNHLEEIVDLEQYVASYKEHQSVIDSILKKDVDKAKQSMETHLHHLYDLLDDWEE</sequence>
<accession>A0A942TR48</accession>
<dbReference type="SUPFAM" id="SSF48008">
    <property type="entry name" value="GntR ligand-binding domain-like"/>
    <property type="match status" value="1"/>
</dbReference>
<dbReference type="PANTHER" id="PTHR43537:SF5">
    <property type="entry name" value="UXU OPERON TRANSCRIPTIONAL REGULATOR"/>
    <property type="match status" value="1"/>
</dbReference>
<evidence type="ECO:0000256" key="2">
    <source>
        <dbReference type="ARBA" id="ARBA00023125"/>
    </source>
</evidence>
<dbReference type="SMART" id="SM00345">
    <property type="entry name" value="HTH_GNTR"/>
    <property type="match status" value="1"/>
</dbReference>
<dbReference type="Gene3D" id="1.20.120.530">
    <property type="entry name" value="GntR ligand-binding domain-like"/>
    <property type="match status" value="1"/>
</dbReference>